<dbReference type="NCBIfam" id="TIGR00624">
    <property type="entry name" value="tag"/>
    <property type="match status" value="1"/>
</dbReference>
<evidence type="ECO:0000313" key="1">
    <source>
        <dbReference type="EMBL" id="MBR7887442.1"/>
    </source>
</evidence>
<reference evidence="2" key="1">
    <citation type="submission" date="2023-07" db="EMBL/GenBank/DDBJ databases">
        <title>Marinomonas vulgaris A79, complete genome.</title>
        <authorList>
            <person name="Ying J.-J."/>
        </authorList>
    </citation>
    <scope>NUCLEOTIDE SEQUENCE [LARGE SCALE GENOMIC DNA]</scope>
    <source>
        <strain evidence="2">A79</strain>
    </source>
</reference>
<protein>
    <submittedName>
        <fullName evidence="1">DNA-3-methyladenine glycosylase I</fullName>
    </submittedName>
</protein>
<dbReference type="RefSeq" id="WP_211534752.1">
    <property type="nucleotide sequence ID" value="NZ_JAGSSV010000001.1"/>
</dbReference>
<dbReference type="Proteomes" id="UP000679722">
    <property type="component" value="Unassembled WGS sequence"/>
</dbReference>
<keyword evidence="2" id="KW-1185">Reference proteome</keyword>
<evidence type="ECO:0000313" key="2">
    <source>
        <dbReference type="Proteomes" id="UP000679722"/>
    </source>
</evidence>
<proteinExistence type="predicted"/>
<dbReference type="InterPro" id="IPR011257">
    <property type="entry name" value="DNA_glycosylase"/>
</dbReference>
<gene>
    <name evidence="1" type="ORF">J9B83_00705</name>
</gene>
<name>A0ABS5H6V9_9GAMM</name>
<dbReference type="Gene3D" id="1.10.340.30">
    <property type="entry name" value="Hypothetical protein, domain 2"/>
    <property type="match status" value="1"/>
</dbReference>
<dbReference type="PANTHER" id="PTHR30037">
    <property type="entry name" value="DNA-3-METHYLADENINE GLYCOSYLASE 1"/>
    <property type="match status" value="1"/>
</dbReference>
<dbReference type="InterPro" id="IPR004597">
    <property type="entry name" value="Tag"/>
</dbReference>
<dbReference type="InterPro" id="IPR052891">
    <property type="entry name" value="DNA-3mA_glycosylase"/>
</dbReference>
<comment type="caution">
    <text evidence="1">The sequence shown here is derived from an EMBL/GenBank/DDBJ whole genome shotgun (WGS) entry which is preliminary data.</text>
</comment>
<dbReference type="EMBL" id="JAGSSV010000001">
    <property type="protein sequence ID" value="MBR7887442.1"/>
    <property type="molecule type" value="Genomic_DNA"/>
</dbReference>
<organism evidence="1 2">
    <name type="scientific">Marinomonas vulgaris</name>
    <dbReference type="NCBI Taxonomy" id="2823372"/>
    <lineage>
        <taxon>Bacteria</taxon>
        <taxon>Pseudomonadati</taxon>
        <taxon>Pseudomonadota</taxon>
        <taxon>Gammaproteobacteria</taxon>
        <taxon>Oceanospirillales</taxon>
        <taxon>Oceanospirillaceae</taxon>
        <taxon>Marinomonas</taxon>
    </lineage>
</organism>
<dbReference type="InterPro" id="IPR005019">
    <property type="entry name" value="Adenine_glyco"/>
</dbReference>
<dbReference type="PANTHER" id="PTHR30037:SF4">
    <property type="entry name" value="DNA-3-METHYLADENINE GLYCOSYLASE I"/>
    <property type="match status" value="1"/>
</dbReference>
<dbReference type="Pfam" id="PF03352">
    <property type="entry name" value="Adenine_glyco"/>
    <property type="match status" value="1"/>
</dbReference>
<accession>A0ABS5H6V9</accession>
<dbReference type="SUPFAM" id="SSF48150">
    <property type="entry name" value="DNA-glycosylase"/>
    <property type="match status" value="1"/>
</dbReference>
<sequence>MDTIRCAWCLGSPEYIQYHDTEWGKPVYDDHTLFECIVLESAQAGLSWITILRKREGYRALFHNFDPVKVAAMDENDVAHLVVDERIVRHRAKIEATISNAKAFLKIVDEFGSFSDYYWAFSGHEIIDNPLKHHTDGPAVTELSTRFAKDLKKRGFKFLGPTTCYAFMQATGMVNDHIESCVARQLTIKVQQGNS</sequence>